<comment type="catalytic activity">
    <reaction evidence="10 11 12">
        <text>hydrogen sulfide + 3 NADP(+) + 3 H2O = sulfite + 3 NADPH + 4 H(+)</text>
        <dbReference type="Rhea" id="RHEA:13801"/>
        <dbReference type="ChEBI" id="CHEBI:15377"/>
        <dbReference type="ChEBI" id="CHEBI:15378"/>
        <dbReference type="ChEBI" id="CHEBI:17359"/>
        <dbReference type="ChEBI" id="CHEBI:29919"/>
        <dbReference type="ChEBI" id="CHEBI:57783"/>
        <dbReference type="ChEBI" id="CHEBI:58349"/>
        <dbReference type="EC" id="1.8.1.2"/>
    </reaction>
</comment>
<dbReference type="InterPro" id="IPR001709">
    <property type="entry name" value="Flavoprot_Pyr_Nucl_cyt_Rdtase"/>
</dbReference>
<keyword evidence="4 11" id="KW-0288">FMN</keyword>
<dbReference type="InterPro" id="IPR039261">
    <property type="entry name" value="FNR_nucleotide-bd"/>
</dbReference>
<dbReference type="PANTHER" id="PTHR19384">
    <property type="entry name" value="NITRIC OXIDE SYNTHASE-RELATED"/>
    <property type="match status" value="1"/>
</dbReference>
<keyword evidence="8 11" id="KW-0560">Oxidoreductase</keyword>
<feature type="binding site" evidence="11 13">
    <location>
        <position position="566"/>
    </location>
    <ligand>
        <name>NADP(+)</name>
        <dbReference type="ChEBI" id="CHEBI:58349"/>
    </ligand>
</feature>
<dbReference type="SUPFAM" id="SSF52218">
    <property type="entry name" value="Flavoproteins"/>
    <property type="match status" value="1"/>
</dbReference>
<feature type="binding site" evidence="11 13">
    <location>
        <begin position="122"/>
        <end position="125"/>
    </location>
    <ligand>
        <name>FMN</name>
        <dbReference type="ChEBI" id="CHEBI:58210"/>
    </ligand>
</feature>
<evidence type="ECO:0000256" key="12">
    <source>
        <dbReference type="PIRNR" id="PIRNR000207"/>
    </source>
</evidence>
<dbReference type="InterPro" id="IPR010199">
    <property type="entry name" value="CysJ"/>
</dbReference>
<dbReference type="InterPro" id="IPR017938">
    <property type="entry name" value="Riboflavin_synthase-like_b-brl"/>
</dbReference>
<dbReference type="Proteomes" id="UP000196485">
    <property type="component" value="Unassembled WGS sequence"/>
</dbReference>
<comment type="similarity">
    <text evidence="11">In the N-terminal section; belongs to the flavodoxin family.</text>
</comment>
<dbReference type="SUPFAM" id="SSF63380">
    <property type="entry name" value="Riboflavin synthase domain-like"/>
    <property type="match status" value="1"/>
</dbReference>
<keyword evidence="9 11" id="KW-0198">Cysteine biosynthesis</keyword>
<comment type="pathway">
    <text evidence="11 12">Sulfur metabolism; hydrogen sulfide biosynthesis; hydrogen sulfide from sulfite (NADPH route): step 1/1.</text>
</comment>
<name>A0A1Y6L531_9GAMM</name>
<evidence type="ECO:0000256" key="13">
    <source>
        <dbReference type="PIRSR" id="PIRSR000207-1"/>
    </source>
</evidence>
<dbReference type="GO" id="GO:0050660">
    <property type="term" value="F:flavin adenine dinucleotide binding"/>
    <property type="evidence" value="ECO:0007669"/>
    <property type="project" value="InterPro"/>
</dbReference>
<evidence type="ECO:0000256" key="4">
    <source>
        <dbReference type="ARBA" id="ARBA00022643"/>
    </source>
</evidence>
<evidence type="ECO:0000256" key="3">
    <source>
        <dbReference type="ARBA" id="ARBA00022630"/>
    </source>
</evidence>
<dbReference type="InterPro" id="IPR003097">
    <property type="entry name" value="CysJ-like_FAD-binding"/>
</dbReference>
<keyword evidence="1 11" id="KW-0813">Transport</keyword>
<feature type="binding site" evidence="11 13">
    <location>
        <begin position="530"/>
        <end position="534"/>
    </location>
    <ligand>
        <name>NADP(+)</name>
        <dbReference type="ChEBI" id="CHEBI:58349"/>
    </ligand>
</feature>
<dbReference type="PROSITE" id="PS51384">
    <property type="entry name" value="FAD_FR"/>
    <property type="match status" value="1"/>
</dbReference>
<dbReference type="Gene3D" id="3.40.50.360">
    <property type="match status" value="1"/>
</dbReference>
<dbReference type="Gene3D" id="3.40.50.80">
    <property type="entry name" value="Nucleotide-binding domain of ferredoxin-NADP reductase (FNR) module"/>
    <property type="match status" value="1"/>
</dbReference>
<keyword evidence="6 11" id="KW-0521">NADP</keyword>
<keyword evidence="17" id="KW-1185">Reference proteome</keyword>
<feature type="binding site" evidence="11 13">
    <location>
        <begin position="391"/>
        <end position="394"/>
    </location>
    <ligand>
        <name>FAD</name>
        <dbReference type="ChEBI" id="CHEBI:57692"/>
    </ligand>
</feature>
<feature type="domain" description="Flavodoxin-like" evidence="14">
    <location>
        <begin position="69"/>
        <end position="207"/>
    </location>
</feature>
<dbReference type="EMBL" id="FYAH01000015">
    <property type="protein sequence ID" value="SMY18347.1"/>
    <property type="molecule type" value="Genomic_DNA"/>
</dbReference>
<evidence type="ECO:0000256" key="1">
    <source>
        <dbReference type="ARBA" id="ARBA00022448"/>
    </source>
</evidence>
<feature type="binding site" evidence="11 13">
    <location>
        <begin position="424"/>
        <end position="427"/>
    </location>
    <ligand>
        <name>FAD</name>
        <dbReference type="ChEBI" id="CHEBI:57692"/>
    </ligand>
</feature>
<dbReference type="SUPFAM" id="SSF52343">
    <property type="entry name" value="Ferredoxin reductase-like, C-terminal NADP-linked domain"/>
    <property type="match status" value="1"/>
</dbReference>
<evidence type="ECO:0000256" key="11">
    <source>
        <dbReference type="HAMAP-Rule" id="MF_01541"/>
    </source>
</evidence>
<dbReference type="InterPro" id="IPR008254">
    <property type="entry name" value="Flavodoxin/NO_synth"/>
</dbReference>
<dbReference type="PANTHER" id="PTHR19384:SF128">
    <property type="entry name" value="NADPH OXIDOREDUCTASE A"/>
    <property type="match status" value="1"/>
</dbReference>
<sequence length="604" mass="66645">MSINQLSALASPLNDQQIDQLKLAAAESSPQQLAWISGYFWGLSQSQSPATAAAPASNVLAVAKPAGQLTIIYASQTGNAKGVAEALQQQAQAQDIAVKLVSAGDFKGKNLTKETHVIIVASTHGEGEAPDDAIELHEFLQSKKAPKLPDLHYAVIGLGDSSYEFFCQTAKDFDQYLAKLGAQPMLERLDCDVDYDAAAAEWQLQVLEKTQQTLSTAEAEVVQLPVGQHQAATTVYNKHHPFSASLSVSQKITGRGSDKDVRHIEIDLEESGLTYQPGDALGVWFENDPQLADTILAKLGLEADTSVDIDGGTLSLRDALITKYEITASNPQFVTKYAELSGSKKLQKLVADREKLREYAAKTQIIDVLAEKKTALTAEQLIGLLRRLTPRLYSIASSQQEVGEEVHLTVGVVEFEKADEPRQGGASSFLAQRLEQGGAVKVFVEANNNFKLPVDDNTPVIMIGPGTGIAPFRAFVQERENREASGKNWLFFGDRTFTEDFLYQVEWQKYLKSGVVTQMDVAFSRDQAEKVYVQQRILEQAAQVWQWLQQGAHVYVCGDATHMAKDVHQALLIVIEQQGNKTREQAEQYLNELRKTKRYQRDVY</sequence>
<dbReference type="UniPathway" id="UPA00140">
    <property type="reaction ID" value="UER00207"/>
</dbReference>
<evidence type="ECO:0000256" key="2">
    <source>
        <dbReference type="ARBA" id="ARBA00022605"/>
    </source>
</evidence>
<proteinExistence type="inferred from homology"/>
<dbReference type="CDD" id="cd06199">
    <property type="entry name" value="SiR"/>
    <property type="match status" value="1"/>
</dbReference>
<dbReference type="GO" id="GO:0000103">
    <property type="term" value="P:sulfate assimilation"/>
    <property type="evidence" value="ECO:0007669"/>
    <property type="project" value="UniProtKB-UniRule"/>
</dbReference>
<keyword evidence="3 11" id="KW-0285">Flavoprotein</keyword>
<dbReference type="InterPro" id="IPR001094">
    <property type="entry name" value="Flavdoxin-like"/>
</dbReference>
<evidence type="ECO:0000256" key="6">
    <source>
        <dbReference type="ARBA" id="ARBA00022857"/>
    </source>
</evidence>
<dbReference type="GO" id="GO:0004783">
    <property type="term" value="F:sulfite reductase (NADPH) activity"/>
    <property type="evidence" value="ECO:0007669"/>
    <property type="project" value="UniProtKB-UniRule"/>
</dbReference>
<dbReference type="HAMAP" id="MF_01541">
    <property type="entry name" value="CysJ"/>
    <property type="match status" value="1"/>
</dbReference>
<dbReference type="FunFam" id="3.40.50.80:FF:000001">
    <property type="entry name" value="NADPH--cytochrome P450 reductase 1"/>
    <property type="match status" value="1"/>
</dbReference>
<dbReference type="RefSeq" id="WP_087821959.1">
    <property type="nucleotide sequence ID" value="NZ_FYAH01000015.1"/>
</dbReference>
<evidence type="ECO:0000256" key="10">
    <source>
        <dbReference type="ARBA" id="ARBA00052219"/>
    </source>
</evidence>
<evidence type="ECO:0000256" key="8">
    <source>
        <dbReference type="ARBA" id="ARBA00023002"/>
    </source>
</evidence>
<feature type="binding site" evidence="11 13">
    <location>
        <begin position="158"/>
        <end position="167"/>
    </location>
    <ligand>
        <name>FMN</name>
        <dbReference type="ChEBI" id="CHEBI:58210"/>
    </ligand>
</feature>
<dbReference type="PRINTS" id="PR00371">
    <property type="entry name" value="FPNCR"/>
</dbReference>
<dbReference type="Pfam" id="PF00258">
    <property type="entry name" value="Flavodoxin_1"/>
    <property type="match status" value="1"/>
</dbReference>
<comment type="similarity">
    <text evidence="11">In the C-terminal section; belongs to the flavoprotein pyridine nucleotide cytochrome reductase family.</text>
</comment>
<accession>A0A1Y6L531</accession>
<dbReference type="InterPro" id="IPR001433">
    <property type="entry name" value="OxRdtase_FAD/NAD-bd"/>
</dbReference>
<dbReference type="GO" id="GO:0005829">
    <property type="term" value="C:cytosol"/>
    <property type="evidence" value="ECO:0007669"/>
    <property type="project" value="TreeGrafter"/>
</dbReference>
<comment type="subunit">
    <text evidence="11 12">Alpha(8)-beta(8). The alpha component is a flavoprotein, the beta component is a hemoprotein.</text>
</comment>
<comment type="caution">
    <text evidence="11">Lacks conserved residue(s) required for the propagation of feature annotation.</text>
</comment>
<feature type="binding site" evidence="11 13">
    <location>
        <position position="604"/>
    </location>
    <ligand>
        <name>FAD</name>
        <dbReference type="ChEBI" id="CHEBI:57692"/>
    </ligand>
</feature>
<evidence type="ECO:0000256" key="7">
    <source>
        <dbReference type="ARBA" id="ARBA00022982"/>
    </source>
</evidence>
<dbReference type="InterPro" id="IPR023173">
    <property type="entry name" value="NADPH_Cyt_P450_Rdtase_alpha"/>
</dbReference>
<dbReference type="Pfam" id="PF00667">
    <property type="entry name" value="FAD_binding_1"/>
    <property type="match status" value="1"/>
</dbReference>
<evidence type="ECO:0000259" key="15">
    <source>
        <dbReference type="PROSITE" id="PS51384"/>
    </source>
</evidence>
<dbReference type="EC" id="1.8.1.2" evidence="11 12"/>
<comment type="similarity">
    <text evidence="11">Belongs to the NADPH-dependent sulphite reductase flavoprotein subunit CysJ family.</text>
</comment>
<dbReference type="GO" id="GO:0019344">
    <property type="term" value="P:cysteine biosynthetic process"/>
    <property type="evidence" value="ECO:0007669"/>
    <property type="project" value="UniProtKB-KW"/>
</dbReference>
<reference evidence="17" key="1">
    <citation type="submission" date="2017-06" db="EMBL/GenBank/DDBJ databases">
        <authorList>
            <person name="Rodrigo-Torres L."/>
            <person name="Arahal R. D."/>
            <person name="Lucena T."/>
        </authorList>
    </citation>
    <scope>NUCLEOTIDE SEQUENCE [LARGE SCALE GENOMIC DNA]</scope>
    <source>
        <strain evidence="17">type strain: CECT 9192</strain>
    </source>
</reference>
<organism evidence="16 17">
    <name type="scientific">Photobacterium aquimaris</name>
    <dbReference type="NCBI Taxonomy" id="512643"/>
    <lineage>
        <taxon>Bacteria</taxon>
        <taxon>Pseudomonadati</taxon>
        <taxon>Pseudomonadota</taxon>
        <taxon>Gammaproteobacteria</taxon>
        <taxon>Vibrionales</taxon>
        <taxon>Vibrionaceae</taxon>
        <taxon>Photobacterium</taxon>
    </lineage>
</organism>
<dbReference type="GO" id="GO:0010181">
    <property type="term" value="F:FMN binding"/>
    <property type="evidence" value="ECO:0007669"/>
    <property type="project" value="InterPro"/>
</dbReference>
<protein>
    <recommendedName>
        <fullName evidence="11 12">Sulfite reductase [NADPH] flavoprotein alpha-component</fullName>
        <shortName evidence="11 12">SiR-FP</shortName>
        <ecNumber evidence="11 12">1.8.1.2</ecNumber>
    </recommendedName>
</protein>
<feature type="binding site" evidence="11 13">
    <location>
        <begin position="524"/>
        <end position="525"/>
    </location>
    <ligand>
        <name>NADP(+)</name>
        <dbReference type="ChEBI" id="CHEBI:58349"/>
    </ligand>
</feature>
<comment type="cofactor">
    <cofactor evidence="11 12 13">
        <name>FAD</name>
        <dbReference type="ChEBI" id="CHEBI:57692"/>
    </cofactor>
    <text evidence="11 12 13">Binds 1 FAD per subunit.</text>
</comment>
<dbReference type="Gene3D" id="2.40.30.10">
    <property type="entry name" value="Translation factors"/>
    <property type="match status" value="1"/>
</dbReference>
<feature type="domain" description="FAD-binding FR-type" evidence="15">
    <location>
        <begin position="239"/>
        <end position="453"/>
    </location>
</feature>
<keyword evidence="5 11" id="KW-0274">FAD</keyword>
<feature type="binding site" evidence="11 13">
    <location>
        <begin position="75"/>
        <end position="80"/>
    </location>
    <ligand>
        <name>FMN</name>
        <dbReference type="ChEBI" id="CHEBI:58210"/>
    </ligand>
</feature>
<feature type="binding site" evidence="11 13">
    <location>
        <position position="327"/>
    </location>
    <ligand>
        <name>FAD</name>
        <dbReference type="ChEBI" id="CHEBI:57692"/>
    </ligand>
</feature>
<dbReference type="InterPro" id="IPR017927">
    <property type="entry name" value="FAD-bd_FR_type"/>
</dbReference>
<dbReference type="PRINTS" id="PR00369">
    <property type="entry name" value="FLAVODOXIN"/>
</dbReference>
<feature type="binding site" evidence="11 13">
    <location>
        <position position="361"/>
    </location>
    <ligand>
        <name>FAD</name>
        <dbReference type="ChEBI" id="CHEBI:57692"/>
    </ligand>
</feature>
<dbReference type="AlphaFoldDB" id="A0A1Y6L531"/>
<dbReference type="NCBIfam" id="TIGR01931">
    <property type="entry name" value="cysJ"/>
    <property type="match status" value="1"/>
</dbReference>
<keyword evidence="2 11" id="KW-0028">Amino-acid biosynthesis</keyword>
<dbReference type="InterPro" id="IPR029758">
    <property type="entry name" value="CysJ_Proteobact"/>
</dbReference>
<gene>
    <name evidence="16" type="primary">cysJ_3</name>
    <name evidence="11" type="synonym">cysJ</name>
    <name evidence="16" type="ORF">PAQU9191_03688</name>
</gene>
<evidence type="ECO:0000313" key="17">
    <source>
        <dbReference type="Proteomes" id="UP000196485"/>
    </source>
</evidence>
<evidence type="ECO:0000259" key="14">
    <source>
        <dbReference type="PROSITE" id="PS50902"/>
    </source>
</evidence>
<dbReference type="GO" id="GO:0070814">
    <property type="term" value="P:hydrogen sulfide biosynthetic process"/>
    <property type="evidence" value="ECO:0007669"/>
    <property type="project" value="UniProtKB-UniRule"/>
</dbReference>
<feature type="binding site" evidence="11 13">
    <location>
        <begin position="409"/>
        <end position="411"/>
    </location>
    <ligand>
        <name>FAD</name>
        <dbReference type="ChEBI" id="CHEBI:57692"/>
    </ligand>
</feature>
<comment type="function">
    <text evidence="11 12">Component of the sulfite reductase complex that catalyzes the 6-electron reduction of sulfite to sulfide. This is one of several activities required for the biosynthesis of L-cysteine from sulfate. The flavoprotein component catalyzes the electron flow from NADPH -&gt; FAD -&gt; FMN to the hemoprotein component.</text>
</comment>
<keyword evidence="7 11" id="KW-0249">Electron transport</keyword>
<evidence type="ECO:0000256" key="9">
    <source>
        <dbReference type="ARBA" id="ARBA00023192"/>
    </source>
</evidence>
<evidence type="ECO:0000313" key="16">
    <source>
        <dbReference type="EMBL" id="SMY18347.1"/>
    </source>
</evidence>
<evidence type="ECO:0000256" key="5">
    <source>
        <dbReference type="ARBA" id="ARBA00022827"/>
    </source>
</evidence>
<dbReference type="PIRSF" id="PIRSF000207">
    <property type="entry name" value="SiR-FP_CysJ"/>
    <property type="match status" value="1"/>
</dbReference>
<dbReference type="Gene3D" id="1.20.990.10">
    <property type="entry name" value="NADPH-cytochrome p450 Reductase, Chain A, domain 3"/>
    <property type="match status" value="1"/>
</dbReference>
<comment type="cofactor">
    <cofactor evidence="11 12 13">
        <name>FMN</name>
        <dbReference type="ChEBI" id="CHEBI:58210"/>
    </cofactor>
    <text evidence="11 12 13">Binds 1 FMN per subunit.</text>
</comment>
<dbReference type="Pfam" id="PF00175">
    <property type="entry name" value="NAD_binding_1"/>
    <property type="match status" value="1"/>
</dbReference>
<dbReference type="PROSITE" id="PS50902">
    <property type="entry name" value="FLAVODOXIN_LIKE"/>
    <property type="match status" value="1"/>
</dbReference>
<dbReference type="InterPro" id="IPR029039">
    <property type="entry name" value="Flavoprotein-like_sf"/>
</dbReference>